<name>A0ACC2S4I2_9FUNG</name>
<protein>
    <submittedName>
        <fullName evidence="1">Uncharacterized protein</fullName>
    </submittedName>
</protein>
<gene>
    <name evidence="1" type="ORF">DSO57_1024674</name>
</gene>
<dbReference type="Proteomes" id="UP001165960">
    <property type="component" value="Unassembled WGS sequence"/>
</dbReference>
<proteinExistence type="predicted"/>
<dbReference type="EMBL" id="QTSX02005814">
    <property type="protein sequence ID" value="KAJ9057230.1"/>
    <property type="molecule type" value="Genomic_DNA"/>
</dbReference>
<reference evidence="1" key="1">
    <citation type="submission" date="2022-04" db="EMBL/GenBank/DDBJ databases">
        <title>Genome of the entomopathogenic fungus Entomophthora muscae.</title>
        <authorList>
            <person name="Elya C."/>
            <person name="Lovett B.R."/>
            <person name="Lee E."/>
            <person name="Macias A.M."/>
            <person name="Hajek A.E."/>
            <person name="De Bivort B.L."/>
            <person name="Kasson M.T."/>
            <person name="De Fine Licht H.H."/>
            <person name="Stajich J.E."/>
        </authorList>
    </citation>
    <scope>NUCLEOTIDE SEQUENCE</scope>
    <source>
        <strain evidence="1">Berkeley</strain>
    </source>
</reference>
<organism evidence="1 2">
    <name type="scientific">Entomophthora muscae</name>
    <dbReference type="NCBI Taxonomy" id="34485"/>
    <lineage>
        <taxon>Eukaryota</taxon>
        <taxon>Fungi</taxon>
        <taxon>Fungi incertae sedis</taxon>
        <taxon>Zoopagomycota</taxon>
        <taxon>Entomophthoromycotina</taxon>
        <taxon>Entomophthoromycetes</taxon>
        <taxon>Entomophthorales</taxon>
        <taxon>Entomophthoraceae</taxon>
        <taxon>Entomophthora</taxon>
    </lineage>
</organism>
<evidence type="ECO:0000313" key="2">
    <source>
        <dbReference type="Proteomes" id="UP001165960"/>
    </source>
</evidence>
<comment type="caution">
    <text evidence="1">The sequence shown here is derived from an EMBL/GenBank/DDBJ whole genome shotgun (WGS) entry which is preliminary data.</text>
</comment>
<accession>A0ACC2S4I2</accession>
<keyword evidence="2" id="KW-1185">Reference proteome</keyword>
<evidence type="ECO:0000313" key="1">
    <source>
        <dbReference type="EMBL" id="KAJ9057230.1"/>
    </source>
</evidence>
<sequence>MIPWFILEEIFKYLDPHTLANLRLSCRQFNLIAKSFLFKTLHLHKLEIFSQQKLLENGKHTKVLKLDSYGDINDLYLSGSSLSEIFPNLVSLIVSCSLKIEELCFKILVQDLTKLVKLKQLRLPSSDFGFDIAEPLQAVIQKLDFLQAKGSLSILGNAHEYRGLKALLFEFGPFFAEYPIIQKPLPFDIVLLDGDVPFISSDPKSKLYCSWIEYSSILTRCLLKLSPLHYLQSKALIEQSCLTRKELLDNFYFTHSFCIVDKLLSIPNLVDHCKVHKYSSPTIQLCLSEFKNVPSLEIMLNDSIDLKSEEKFLTTKLSLTKDLDWHRNYFKWVITCFPNLQHFYVQYEITAELLPLQSNAFPKLLYFYCSVKQSDAFWTKLAKAAPNLRYVYTNSYSTILESLPLSLQIAPFRNIMGFGGGLAEISGFDF</sequence>